<evidence type="ECO:0000313" key="2">
    <source>
        <dbReference type="EMBL" id="CAA9365730.1"/>
    </source>
</evidence>
<evidence type="ECO:0000256" key="1">
    <source>
        <dbReference type="SAM" id="MobiDB-lite"/>
    </source>
</evidence>
<feature type="non-terminal residue" evidence="2">
    <location>
        <position position="199"/>
    </location>
</feature>
<feature type="non-terminal residue" evidence="2">
    <location>
        <position position="1"/>
    </location>
</feature>
<protein>
    <submittedName>
        <fullName evidence="2">Uncharacterized protein</fullName>
    </submittedName>
</protein>
<accession>A0A6J4MVK8</accession>
<reference evidence="2" key="1">
    <citation type="submission" date="2020-02" db="EMBL/GenBank/DDBJ databases">
        <authorList>
            <person name="Meier V. D."/>
        </authorList>
    </citation>
    <scope>NUCLEOTIDE SEQUENCE</scope>
    <source>
        <strain evidence="2">AVDCRST_MAG34</strain>
    </source>
</reference>
<name>A0A6J4MVK8_9ACTN</name>
<feature type="compositionally biased region" description="Basic and acidic residues" evidence="1">
    <location>
        <begin position="188"/>
        <end position="199"/>
    </location>
</feature>
<feature type="region of interest" description="Disordered" evidence="1">
    <location>
        <begin position="146"/>
        <end position="199"/>
    </location>
</feature>
<gene>
    <name evidence="2" type="ORF">AVDCRST_MAG34-2936</name>
</gene>
<sequence>ADVRRGAARPARRGRHPGDDARRRGARYDPGHRQRGRDAARGVPLRLPLQAGARQPRRRDHRAAVEGRHRRSRPVQAHRRPVPGRPRWADRLLRPCGRPSRRAPADLRAHHGGPPGSGARGRRETAVRLLPQGERAAAARRCRRLRPPVHRTGLRGEPLHAVGRRRSRAELAGVGRRGPGPPGARADGAGRDGHGPSPV</sequence>
<dbReference type="EMBL" id="CADCUI010000079">
    <property type="protein sequence ID" value="CAA9365730.1"/>
    <property type="molecule type" value="Genomic_DNA"/>
</dbReference>
<proteinExistence type="predicted"/>
<dbReference type="AlphaFoldDB" id="A0A6J4MVK8"/>
<feature type="compositionally biased region" description="Basic residues" evidence="1">
    <location>
        <begin position="1"/>
        <end position="15"/>
    </location>
</feature>
<feature type="region of interest" description="Disordered" evidence="1">
    <location>
        <begin position="1"/>
        <end position="124"/>
    </location>
</feature>
<feature type="compositionally biased region" description="Basic residues" evidence="1">
    <location>
        <begin position="68"/>
        <end position="82"/>
    </location>
</feature>
<feature type="compositionally biased region" description="Basic and acidic residues" evidence="1">
    <location>
        <begin position="16"/>
        <end position="40"/>
    </location>
</feature>
<organism evidence="2">
    <name type="scientific">uncultured Nocardioidaceae bacterium</name>
    <dbReference type="NCBI Taxonomy" id="253824"/>
    <lineage>
        <taxon>Bacteria</taxon>
        <taxon>Bacillati</taxon>
        <taxon>Actinomycetota</taxon>
        <taxon>Actinomycetes</taxon>
        <taxon>Propionibacteriales</taxon>
        <taxon>Nocardioidaceae</taxon>
        <taxon>environmental samples</taxon>
    </lineage>
</organism>